<dbReference type="Pfam" id="PF01370">
    <property type="entry name" value="Epimerase"/>
    <property type="match status" value="1"/>
</dbReference>
<dbReference type="InterPro" id="IPR001509">
    <property type="entry name" value="Epimerase_deHydtase"/>
</dbReference>
<proteinExistence type="predicted"/>
<accession>A0A9Q9IT02</accession>
<dbReference type="AlphaFoldDB" id="A0A9Q9IT02"/>
<protein>
    <submittedName>
        <fullName evidence="2">NAD-dependent epimerase/dehydratase family protein</fullName>
    </submittedName>
</protein>
<dbReference type="KEGG" id="daur:Daura_20945"/>
<dbReference type="Proteomes" id="UP001058003">
    <property type="component" value="Chromosome"/>
</dbReference>
<keyword evidence="3" id="KW-1185">Reference proteome</keyword>
<feature type="domain" description="NAD-dependent epimerase/dehydratase" evidence="1">
    <location>
        <begin position="6"/>
        <end position="209"/>
    </location>
</feature>
<name>A0A9Q9IT02_9ACTN</name>
<evidence type="ECO:0000313" key="3">
    <source>
        <dbReference type="Proteomes" id="UP001058003"/>
    </source>
</evidence>
<dbReference type="OrthoDB" id="8205493at2"/>
<dbReference type="SUPFAM" id="SSF51735">
    <property type="entry name" value="NAD(P)-binding Rossmann-fold domains"/>
    <property type="match status" value="1"/>
</dbReference>
<sequence length="324" mass="34537">MSTHVVVGAGPVGSATALLLAQAGEHVRVVSRRGRAPRHPGVEAVAADAAVPGELDRHTAGAAVLYNCANPSAYQHWAAQWPPLAAAVLAAAERHGAVLATVSNLYGYGRATGPLTEDTPLAPAGAKGRLRADMWLAAESAHRTGRLRAVEVRSADHFGPRVTESAAGKMLVPRVLAGRPGVVLGRTDRPHSYTYVLDTARALVRLAAEESAWGRPWHVPSHPPLTQREFAGRLCAVAGARRPRLIAVGRGVRRVAGLRNPRIREFEEVAHQVEGAFVMDSSACTQRFGLLPTPLDEALHATAAWWRATPTPDPDPLVRLEART</sequence>
<evidence type="ECO:0000259" key="1">
    <source>
        <dbReference type="Pfam" id="PF01370"/>
    </source>
</evidence>
<reference evidence="2" key="1">
    <citation type="submission" date="2021-04" db="EMBL/GenBank/DDBJ databases">
        <title>Dactylosporangium aurantiacum NRRL B-8018 full assembly.</title>
        <authorList>
            <person name="Hartkoorn R.C."/>
            <person name="Beaudoing E."/>
            <person name="Hot D."/>
        </authorList>
    </citation>
    <scope>NUCLEOTIDE SEQUENCE</scope>
    <source>
        <strain evidence="2">NRRL B-8018</strain>
    </source>
</reference>
<dbReference type="RefSeq" id="WP_052388579.1">
    <property type="nucleotide sequence ID" value="NZ_CP073767.1"/>
</dbReference>
<evidence type="ECO:0000313" key="2">
    <source>
        <dbReference type="EMBL" id="UWZ58423.1"/>
    </source>
</evidence>
<dbReference type="InterPro" id="IPR036291">
    <property type="entry name" value="NAD(P)-bd_dom_sf"/>
</dbReference>
<dbReference type="EMBL" id="CP073767">
    <property type="protein sequence ID" value="UWZ58423.1"/>
    <property type="molecule type" value="Genomic_DNA"/>
</dbReference>
<gene>
    <name evidence="2" type="ORF">Daura_20945</name>
</gene>
<organism evidence="2 3">
    <name type="scientific">Dactylosporangium aurantiacum</name>
    <dbReference type="NCBI Taxonomy" id="35754"/>
    <lineage>
        <taxon>Bacteria</taxon>
        <taxon>Bacillati</taxon>
        <taxon>Actinomycetota</taxon>
        <taxon>Actinomycetes</taxon>
        <taxon>Micromonosporales</taxon>
        <taxon>Micromonosporaceae</taxon>
        <taxon>Dactylosporangium</taxon>
    </lineage>
</organism>
<dbReference type="Gene3D" id="3.40.50.720">
    <property type="entry name" value="NAD(P)-binding Rossmann-like Domain"/>
    <property type="match status" value="1"/>
</dbReference>